<keyword evidence="3" id="KW-1185">Reference proteome</keyword>
<accession>A0A8X6NG41</accession>
<evidence type="ECO:0000256" key="1">
    <source>
        <dbReference type="SAM" id="MobiDB-lite"/>
    </source>
</evidence>
<organism evidence="2 3">
    <name type="scientific">Nephila pilipes</name>
    <name type="common">Giant wood spider</name>
    <name type="synonym">Nephila maculata</name>
    <dbReference type="NCBI Taxonomy" id="299642"/>
    <lineage>
        <taxon>Eukaryota</taxon>
        <taxon>Metazoa</taxon>
        <taxon>Ecdysozoa</taxon>
        <taxon>Arthropoda</taxon>
        <taxon>Chelicerata</taxon>
        <taxon>Arachnida</taxon>
        <taxon>Araneae</taxon>
        <taxon>Araneomorphae</taxon>
        <taxon>Entelegynae</taxon>
        <taxon>Araneoidea</taxon>
        <taxon>Nephilidae</taxon>
        <taxon>Nephila</taxon>
    </lineage>
</organism>
<reference evidence="2" key="1">
    <citation type="submission" date="2020-08" db="EMBL/GenBank/DDBJ databases">
        <title>Multicomponent nature underlies the extraordinary mechanical properties of spider dragline silk.</title>
        <authorList>
            <person name="Kono N."/>
            <person name="Nakamura H."/>
            <person name="Mori M."/>
            <person name="Yoshida Y."/>
            <person name="Ohtoshi R."/>
            <person name="Malay A.D."/>
            <person name="Moran D.A.P."/>
            <person name="Tomita M."/>
            <person name="Numata K."/>
            <person name="Arakawa K."/>
        </authorList>
    </citation>
    <scope>NUCLEOTIDE SEQUENCE</scope>
</reference>
<evidence type="ECO:0000313" key="2">
    <source>
        <dbReference type="EMBL" id="GFT13134.1"/>
    </source>
</evidence>
<evidence type="ECO:0000313" key="3">
    <source>
        <dbReference type="Proteomes" id="UP000887013"/>
    </source>
</evidence>
<name>A0A8X6NG41_NEPPI</name>
<gene>
    <name evidence="2" type="ORF">NPIL_200891</name>
</gene>
<protein>
    <submittedName>
        <fullName evidence="2">Uncharacterized protein</fullName>
    </submittedName>
</protein>
<feature type="region of interest" description="Disordered" evidence="1">
    <location>
        <begin position="1"/>
        <end position="22"/>
    </location>
</feature>
<dbReference type="EMBL" id="BMAW01057835">
    <property type="protein sequence ID" value="GFT13134.1"/>
    <property type="molecule type" value="Genomic_DNA"/>
</dbReference>
<proteinExistence type="predicted"/>
<dbReference type="AlphaFoldDB" id="A0A8X6NG41"/>
<dbReference type="Proteomes" id="UP000887013">
    <property type="component" value="Unassembled WGS sequence"/>
</dbReference>
<comment type="caution">
    <text evidence="2">The sequence shown here is derived from an EMBL/GenBank/DDBJ whole genome shotgun (WGS) entry which is preliminary data.</text>
</comment>
<sequence>MQRDAQEQNARSSRSPSSPAPTPAHALWMLMGNTEGIRGCAYLERLRPKECFRYPLLQEEGRRKEAFFSYFFLSFSLPSSTSSSFFSTLHPLFSRPQRASLYSIRSVLRALNCGRRIEGCRSDLEIKKKQIFPASYDCAKRAIECQLSEGRRLSISMWRSVSEEDSVTLDGYCLAQEARVWDLANIDK</sequence>